<dbReference type="PROSITE" id="PS51257">
    <property type="entry name" value="PROKAR_LIPOPROTEIN"/>
    <property type="match status" value="1"/>
</dbReference>
<dbReference type="OrthoDB" id="333971at2"/>
<dbReference type="InterPro" id="IPR004843">
    <property type="entry name" value="Calcineurin-like_PHP"/>
</dbReference>
<evidence type="ECO:0000259" key="2">
    <source>
        <dbReference type="Pfam" id="PF03865"/>
    </source>
</evidence>
<name>A0A3B0BZI9_9FLAO</name>
<proteinExistence type="predicted"/>
<evidence type="ECO:0008006" key="5">
    <source>
        <dbReference type="Google" id="ProtNLM"/>
    </source>
</evidence>
<dbReference type="EMBL" id="RBCJ01000004">
    <property type="protein sequence ID" value="RKN78702.1"/>
    <property type="molecule type" value="Genomic_DNA"/>
</dbReference>
<dbReference type="AlphaFoldDB" id="A0A3B0BZI9"/>
<protein>
    <recommendedName>
        <fullName evidence="5">Haemolysin activator HlyB C-terminal domain-containing protein</fullName>
    </recommendedName>
</protein>
<keyword evidence="4" id="KW-1185">Reference proteome</keyword>
<evidence type="ECO:0000313" key="4">
    <source>
        <dbReference type="Proteomes" id="UP000276603"/>
    </source>
</evidence>
<evidence type="ECO:0000313" key="3">
    <source>
        <dbReference type="EMBL" id="RKN78702.1"/>
    </source>
</evidence>
<sequence>MLISRNLILKQFSKALLGLFLFQSCATFKTQHAESAILFDGEQKPTHTFYLAGGLGNLDKDASERILSTLRTQLEASNVNSTLIFTGDNVSMETKNWKGDKILLRKQLDLVKNFSGKTIFIPGNNEWKSYKSEKLERTEDFIKDLDKDRINFFPENACPLERRVINEDLDLILVDSKWFISNWSRIENINKKCTNVNTRRRFIQELEGYINDGQGKNIVIAMHHPVLSNGEYAGHITAKQHLLPLPFLGTLRQTVNDLGAFNPDNLNSRYYNYMRIMVSSLAQASDRITIVSGHEESLQYLSGGDLHQIVSGSLGKASATNRGKDRITAIGGSLLYEGVYTAGKRGFSKLEYFADGSSKVTMITDDTLDKEDAYQVLPKFKKKKKFDNFEISEETTKKQAVLTDPKDYDKSGLHKFLWGDRYRKFYAKEVTAPVVKLDTLYGGLKVTKEGGGHQSFSLRLEDKKGKEYAMRSLKKNALKFLKFKLPGLAYNEEDYKDTFAEDVISDFFTTAHPYLQLAVNPLAKAAGVNHSDSDLFYVPKQASLEEYNKSFGDELYFVERRPSEEQTNYKGYKRTIDETGKVTDVESSTDMLEKIKSDESYTVDQHSYIRARVFDMLIGDWDRHQDQWRWLQFENNAGHKEFMPVPRDRDNAFPKFDGFAMKVIKLFVPLSRSWQTFDADIDNLKWINNSGYPLDRSLLTKLGAEAWEQEAKIIQEQITSDVIENAFSKLPPEVNADDIVVKIKKDLMERLKTLPGNAKKYGEFLNRSVAITATEKDDVIEITRMPEGQTKVVIKRLLSDEKNEKIYERTFRRDETKELLIYGLGDDDVFMVTGEADKEIMVRIIGGYGDDTFIVENKKRLKVYEWEHEKTNFGKEKPKVQLSDLYKTNNYHFTYFKNNTNILAPKVGFRTDDGFFLGFKDTYVKRGLNGNSFRQKHSFAGSYYFGFESAELDYQGVFGNIFPKWNLEVNGYYTGDKFTNNFFGRGNETVNQEDALDRDFYRARLQQYRASVGLAFYSLRIKALFESLRVNEATGRFFNPTTFDPIVFEQQRYLGAEVMGKYKNGNAGDFPTKALQFGFSIGYKANVNLNNNNFGYASLNVGVDHKLIPSGNLVLATRAEYKSLVGGGNTFFYHAPSLGGDNGLRGFRDQRFTGRSYLYHSTDLKVKLKRYITAVSPVTIGLYGGFDYGRVWERNENSNIWHTSQGVGFWISSLKALTLNLGYFNSKENNLVQFGFGLSL</sequence>
<dbReference type="GO" id="GO:0016787">
    <property type="term" value="F:hydrolase activity"/>
    <property type="evidence" value="ECO:0007669"/>
    <property type="project" value="InterPro"/>
</dbReference>
<feature type="domain" description="Haemolysin activator HlyB C-terminal" evidence="2">
    <location>
        <begin position="1137"/>
        <end position="1208"/>
    </location>
</feature>
<evidence type="ECO:0000259" key="1">
    <source>
        <dbReference type="Pfam" id="PF00149"/>
    </source>
</evidence>
<dbReference type="InterPro" id="IPR005565">
    <property type="entry name" value="Hemolysn_activator_HlyB_C"/>
</dbReference>
<dbReference type="Pfam" id="PF00149">
    <property type="entry name" value="Metallophos"/>
    <property type="match status" value="1"/>
</dbReference>
<organism evidence="3 4">
    <name type="scientific">Ulvibacterium marinum</name>
    <dbReference type="NCBI Taxonomy" id="2419782"/>
    <lineage>
        <taxon>Bacteria</taxon>
        <taxon>Pseudomonadati</taxon>
        <taxon>Bacteroidota</taxon>
        <taxon>Flavobacteriia</taxon>
        <taxon>Flavobacteriales</taxon>
        <taxon>Flavobacteriaceae</taxon>
        <taxon>Ulvibacterium</taxon>
    </lineage>
</organism>
<dbReference type="Pfam" id="PF03865">
    <property type="entry name" value="ShlB"/>
    <property type="match status" value="1"/>
</dbReference>
<dbReference type="Proteomes" id="UP000276603">
    <property type="component" value="Unassembled WGS sequence"/>
</dbReference>
<accession>A0A3B0BZI9</accession>
<comment type="caution">
    <text evidence="3">The sequence shown here is derived from an EMBL/GenBank/DDBJ whole genome shotgun (WGS) entry which is preliminary data.</text>
</comment>
<reference evidence="3 4" key="1">
    <citation type="submission" date="2018-10" db="EMBL/GenBank/DDBJ databases">
        <title>Ulvibacterium marinum gen. nov., sp. nov., a novel marine bacterium of the family Flavobacteriaceae, isolated from a culture of the green alga Ulva prolifera.</title>
        <authorList>
            <person name="Zhang Z."/>
        </authorList>
    </citation>
    <scope>NUCLEOTIDE SEQUENCE [LARGE SCALE GENOMIC DNA]</scope>
    <source>
        <strain evidence="3 4">CCMM003</strain>
    </source>
</reference>
<dbReference type="RefSeq" id="WP_120713610.1">
    <property type="nucleotide sequence ID" value="NZ_RBCJ01000004.1"/>
</dbReference>
<dbReference type="Gene3D" id="3.60.21.10">
    <property type="match status" value="1"/>
</dbReference>
<gene>
    <name evidence="3" type="ORF">D7Z94_21140</name>
</gene>
<dbReference type="SUPFAM" id="SSF56300">
    <property type="entry name" value="Metallo-dependent phosphatases"/>
    <property type="match status" value="1"/>
</dbReference>
<dbReference type="InterPro" id="IPR029052">
    <property type="entry name" value="Metallo-depent_PP-like"/>
</dbReference>
<dbReference type="Gene3D" id="2.40.160.50">
    <property type="entry name" value="membrane protein fhac: a member of the omp85/tpsb transporter family"/>
    <property type="match status" value="1"/>
</dbReference>
<feature type="domain" description="Calcineurin-like phosphoesterase" evidence="1">
    <location>
        <begin position="73"/>
        <end position="234"/>
    </location>
</feature>